<accession>A0A413T0B4</accession>
<protein>
    <recommendedName>
        <fullName evidence="3">DUF4890 domain-containing protein</fullName>
    </recommendedName>
</protein>
<comment type="caution">
    <text evidence="1">The sequence shown here is derived from an EMBL/GenBank/DDBJ whole genome shotgun (WGS) entry which is preliminary data.</text>
</comment>
<evidence type="ECO:0008006" key="3">
    <source>
        <dbReference type="Google" id="ProtNLM"/>
    </source>
</evidence>
<evidence type="ECO:0000313" key="2">
    <source>
        <dbReference type="Proteomes" id="UP000283855"/>
    </source>
</evidence>
<dbReference type="EMBL" id="QSFT01000013">
    <property type="protein sequence ID" value="RHA75917.1"/>
    <property type="molecule type" value="Genomic_DNA"/>
</dbReference>
<sequence length="145" mass="17234">MKRKLYILTLMALCCLTGIHAQKGHFSKEEFRSRQQAFITEKAGLNAQEAARFFPLYFELQDKKQEQNKEAWQKMRKGKDPNTTETEYAKIVEDVIKARIATDQLELEYVQKYKKFLSAKKIYQVQKAEMKFHRELLKGQPRKQK</sequence>
<dbReference type="RefSeq" id="WP_008141406.1">
    <property type="nucleotide sequence ID" value="NZ_CABJGD010000013.1"/>
</dbReference>
<dbReference type="GeneID" id="78405180"/>
<evidence type="ECO:0000313" key="1">
    <source>
        <dbReference type="EMBL" id="RHA75917.1"/>
    </source>
</evidence>
<gene>
    <name evidence="1" type="ORF">DW921_07710</name>
</gene>
<dbReference type="Proteomes" id="UP000283855">
    <property type="component" value="Unassembled WGS sequence"/>
</dbReference>
<proteinExistence type="predicted"/>
<dbReference type="AlphaFoldDB" id="A0A413T0B4"/>
<name>A0A413T0B4_9BACT</name>
<organism evidence="1 2">
    <name type="scientific">Phocaeicola coprophilus</name>
    <dbReference type="NCBI Taxonomy" id="387090"/>
    <lineage>
        <taxon>Bacteria</taxon>
        <taxon>Pseudomonadati</taxon>
        <taxon>Bacteroidota</taxon>
        <taxon>Bacteroidia</taxon>
        <taxon>Bacteroidales</taxon>
        <taxon>Bacteroidaceae</taxon>
        <taxon>Phocaeicola</taxon>
    </lineage>
</organism>
<reference evidence="1 2" key="1">
    <citation type="submission" date="2018-08" db="EMBL/GenBank/DDBJ databases">
        <title>A genome reference for cultivated species of the human gut microbiota.</title>
        <authorList>
            <person name="Zou Y."/>
            <person name="Xue W."/>
            <person name="Luo G."/>
        </authorList>
    </citation>
    <scope>NUCLEOTIDE SEQUENCE [LARGE SCALE GENOMIC DNA]</scope>
    <source>
        <strain evidence="1 2">AM42-38</strain>
    </source>
</reference>